<evidence type="ECO:0000313" key="2">
    <source>
        <dbReference type="EMBL" id="PVY40909.1"/>
    </source>
</evidence>
<sequence length="420" mass="47486">MVARISTGKSIRGALRYNEHKVAEGQATLLLAHRFLQDPQVLNWEDKLRRFERLTEKNPRVKTNCVHISLNFARGEELPQATLQRLATDYMDRIGFGEQPYLVYQHLDAAHPHLHIVTTNLQPDGTRIPLHNLGRDRSEPARKALELAYHLKPAEGQTETPLDTLLRLPLSPARYGVSETKRSIAHIVSVVTRTYSYTSLAELNAALGVFRVRADRGGEGTQMYRKGGLHYRLLDRQGQPVGVPFKASSLPGRPTLASLEKRFAQHKLLRKPLREKLKQTLDEALQSQRPQDRASLAACLEQVEVQVLFRESATGQVYGVTFLDHGQRAVFNGSELGKSYSAKALLARLPARHVPAGRQVGKQQEEPLHATVQRQASLPHQDFQAQDLLHALLQAEPQTEALAYDLRKHPRKRKRRRPKL</sequence>
<dbReference type="AlphaFoldDB" id="A0A2U1AWW1"/>
<keyword evidence="3" id="KW-1185">Reference proteome</keyword>
<dbReference type="Pfam" id="PF03432">
    <property type="entry name" value="Relaxase"/>
    <property type="match status" value="1"/>
</dbReference>
<accession>A0A2U1AWW1</accession>
<dbReference type="RefSeq" id="WP_116543636.1">
    <property type="nucleotide sequence ID" value="NZ_QEKI01000006.1"/>
</dbReference>
<dbReference type="OrthoDB" id="915634at2"/>
<protein>
    <submittedName>
        <fullName evidence="2">Relaxase/mobilization nuclease-like protein</fullName>
    </submittedName>
</protein>
<feature type="domain" description="MobA/VirD2-like nuclease" evidence="1">
    <location>
        <begin position="37"/>
        <end position="151"/>
    </location>
</feature>
<dbReference type="Proteomes" id="UP000245466">
    <property type="component" value="Unassembled WGS sequence"/>
</dbReference>
<gene>
    <name evidence="2" type="ORF">C8E01_106251</name>
</gene>
<organism evidence="2 3">
    <name type="scientific">Pontibacter virosus</name>
    <dbReference type="NCBI Taxonomy" id="1765052"/>
    <lineage>
        <taxon>Bacteria</taxon>
        <taxon>Pseudomonadati</taxon>
        <taxon>Bacteroidota</taxon>
        <taxon>Cytophagia</taxon>
        <taxon>Cytophagales</taxon>
        <taxon>Hymenobacteraceae</taxon>
        <taxon>Pontibacter</taxon>
    </lineage>
</organism>
<comment type="caution">
    <text evidence="2">The sequence shown here is derived from an EMBL/GenBank/DDBJ whole genome shotgun (WGS) entry which is preliminary data.</text>
</comment>
<dbReference type="InterPro" id="IPR005094">
    <property type="entry name" value="Endonuclease_MobA/VirD2"/>
</dbReference>
<dbReference type="EMBL" id="QEKI01000006">
    <property type="protein sequence ID" value="PVY40909.1"/>
    <property type="molecule type" value="Genomic_DNA"/>
</dbReference>
<evidence type="ECO:0000259" key="1">
    <source>
        <dbReference type="Pfam" id="PF03432"/>
    </source>
</evidence>
<name>A0A2U1AWW1_9BACT</name>
<reference evidence="2 3" key="1">
    <citation type="submission" date="2018-04" db="EMBL/GenBank/DDBJ databases">
        <title>Genomic Encyclopedia of Type Strains, Phase IV (KMG-IV): sequencing the most valuable type-strain genomes for metagenomic binning, comparative biology and taxonomic classification.</title>
        <authorList>
            <person name="Goeker M."/>
        </authorList>
    </citation>
    <scope>NUCLEOTIDE SEQUENCE [LARGE SCALE GENOMIC DNA]</scope>
    <source>
        <strain evidence="2 3">DSM 100231</strain>
    </source>
</reference>
<evidence type="ECO:0000313" key="3">
    <source>
        <dbReference type="Proteomes" id="UP000245466"/>
    </source>
</evidence>
<proteinExistence type="predicted"/>